<dbReference type="FunFam" id="3.30.65.10:FF:000002">
    <property type="entry name" value="DNA topoisomerase 1"/>
    <property type="match status" value="1"/>
</dbReference>
<dbReference type="Gene3D" id="3.40.50.140">
    <property type="match status" value="1"/>
</dbReference>
<dbReference type="Pfam" id="PF01131">
    <property type="entry name" value="Topoisom_bac"/>
    <property type="match status" value="1"/>
</dbReference>
<dbReference type="InterPro" id="IPR013825">
    <property type="entry name" value="Topo_IA_cen_sub2"/>
</dbReference>
<proteinExistence type="inferred from homology"/>
<evidence type="ECO:0000256" key="4">
    <source>
        <dbReference type="ARBA" id="ARBA00022723"/>
    </source>
</evidence>
<dbReference type="Pfam" id="PF01396">
    <property type="entry name" value="Zn_ribbon_Top1"/>
    <property type="match status" value="2"/>
</dbReference>
<comment type="catalytic activity">
    <reaction evidence="1">
        <text>ATP-independent breakage of single-stranded DNA, followed by passage and rejoining.</text>
        <dbReference type="EC" id="5.6.2.1"/>
    </reaction>
</comment>
<keyword evidence="5" id="KW-0677">Repeat</keyword>
<dbReference type="InterPro" id="IPR028612">
    <property type="entry name" value="Topoisom_1_IA"/>
</dbReference>
<evidence type="ECO:0000256" key="12">
    <source>
        <dbReference type="ARBA" id="ARBA00030003"/>
    </source>
</evidence>
<dbReference type="InterPro" id="IPR003602">
    <property type="entry name" value="Topo_IA_DNA-bd_dom"/>
</dbReference>
<dbReference type="OrthoDB" id="449082at2759"/>
<dbReference type="GO" id="GO:0003677">
    <property type="term" value="F:DNA binding"/>
    <property type="evidence" value="ECO:0007669"/>
    <property type="project" value="UniProtKB-KW"/>
</dbReference>
<accession>A0A812NIX5</accession>
<keyword evidence="7" id="KW-0862">Zinc</keyword>
<dbReference type="Pfam" id="PF01751">
    <property type="entry name" value="Toprim"/>
    <property type="match status" value="1"/>
</dbReference>
<reference evidence="19" key="1">
    <citation type="submission" date="2021-02" db="EMBL/GenBank/DDBJ databases">
        <authorList>
            <person name="Dougan E. K."/>
            <person name="Rhodes N."/>
            <person name="Thang M."/>
            <person name="Chan C."/>
        </authorList>
    </citation>
    <scope>NUCLEOTIDE SEQUENCE</scope>
</reference>
<evidence type="ECO:0000259" key="17">
    <source>
        <dbReference type="PROSITE" id="PS50880"/>
    </source>
</evidence>
<evidence type="ECO:0000313" key="19">
    <source>
        <dbReference type="EMBL" id="CAE7313055.1"/>
    </source>
</evidence>
<dbReference type="Gene3D" id="1.10.290.10">
    <property type="entry name" value="Topoisomerase I, domain 4"/>
    <property type="match status" value="1"/>
</dbReference>
<evidence type="ECO:0000256" key="16">
    <source>
        <dbReference type="SAM" id="MobiDB-lite"/>
    </source>
</evidence>
<evidence type="ECO:0000256" key="1">
    <source>
        <dbReference type="ARBA" id="ARBA00000213"/>
    </source>
</evidence>
<evidence type="ECO:0000256" key="15">
    <source>
        <dbReference type="ARBA" id="ARBA00032877"/>
    </source>
</evidence>
<dbReference type="PROSITE" id="PS50880">
    <property type="entry name" value="TOPRIM"/>
    <property type="match status" value="1"/>
</dbReference>
<dbReference type="FunFam" id="1.10.290.10:FF:000002">
    <property type="entry name" value="DNA topoisomerase 1"/>
    <property type="match status" value="1"/>
</dbReference>
<dbReference type="InterPro" id="IPR013824">
    <property type="entry name" value="Topo_IA_cen_sub1"/>
</dbReference>
<dbReference type="FunFam" id="3.40.50.140:FF:000001">
    <property type="entry name" value="DNA topoisomerase 1"/>
    <property type="match status" value="1"/>
</dbReference>
<dbReference type="InterPro" id="IPR013263">
    <property type="entry name" value="TopoI_Znr_bac"/>
</dbReference>
<evidence type="ECO:0000259" key="18">
    <source>
        <dbReference type="PROSITE" id="PS52039"/>
    </source>
</evidence>
<evidence type="ECO:0000256" key="3">
    <source>
        <dbReference type="ARBA" id="ARBA00012891"/>
    </source>
</evidence>
<name>A0A812NIX5_SYMPI</name>
<dbReference type="InterPro" id="IPR049330">
    <property type="entry name" value="TOP1_Znf"/>
</dbReference>
<dbReference type="CDD" id="cd00186">
    <property type="entry name" value="TOP1Ac"/>
    <property type="match status" value="1"/>
</dbReference>
<dbReference type="AlphaFoldDB" id="A0A812NIX5"/>
<evidence type="ECO:0000256" key="8">
    <source>
        <dbReference type="ARBA" id="ARBA00022842"/>
    </source>
</evidence>
<evidence type="ECO:0000256" key="13">
    <source>
        <dbReference type="ARBA" id="ARBA00031985"/>
    </source>
</evidence>
<dbReference type="SUPFAM" id="SSF57783">
    <property type="entry name" value="Zinc beta-ribbon"/>
    <property type="match status" value="3"/>
</dbReference>
<dbReference type="PANTHER" id="PTHR42785">
    <property type="entry name" value="DNA TOPOISOMERASE, TYPE IA, CORE"/>
    <property type="match status" value="1"/>
</dbReference>
<dbReference type="SMART" id="SM00493">
    <property type="entry name" value="TOPRIM"/>
    <property type="match status" value="1"/>
</dbReference>
<protein>
    <recommendedName>
        <fullName evidence="3">DNA topoisomerase</fullName>
        <ecNumber evidence="3">5.6.2.1</ecNumber>
    </recommendedName>
    <alternativeName>
        <fullName evidence="15">Omega-protein</fullName>
    </alternativeName>
    <alternativeName>
        <fullName evidence="14">Relaxing enzyme</fullName>
    </alternativeName>
    <alternativeName>
        <fullName evidence="12">Swivelase</fullName>
    </alternativeName>
    <alternativeName>
        <fullName evidence="13">Untwisting enzyme</fullName>
    </alternativeName>
</protein>
<dbReference type="HAMAP" id="MF_00952">
    <property type="entry name" value="Topoisom_1_prok"/>
    <property type="match status" value="1"/>
</dbReference>
<feature type="region of interest" description="Disordered" evidence="16">
    <location>
        <begin position="1005"/>
        <end position="1025"/>
    </location>
</feature>
<dbReference type="GO" id="GO:0005694">
    <property type="term" value="C:chromosome"/>
    <property type="evidence" value="ECO:0007669"/>
    <property type="project" value="InterPro"/>
</dbReference>
<evidence type="ECO:0000256" key="9">
    <source>
        <dbReference type="ARBA" id="ARBA00023029"/>
    </source>
</evidence>
<dbReference type="NCBIfam" id="TIGR01051">
    <property type="entry name" value="topA_bact"/>
    <property type="match status" value="1"/>
</dbReference>
<comment type="caution">
    <text evidence="19">The sequence shown here is derived from an EMBL/GenBank/DDBJ whole genome shotgun (WGS) entry which is preliminary data.</text>
</comment>
<keyword evidence="4" id="KW-0479">Metal-binding</keyword>
<dbReference type="Proteomes" id="UP000649617">
    <property type="component" value="Unassembled WGS sequence"/>
</dbReference>
<dbReference type="GO" id="GO:0008270">
    <property type="term" value="F:zinc ion binding"/>
    <property type="evidence" value="ECO:0007669"/>
    <property type="project" value="UniProtKB-KW"/>
</dbReference>
<dbReference type="EC" id="5.6.2.1" evidence="3"/>
<gene>
    <name evidence="19" type="primary">topA</name>
    <name evidence="19" type="ORF">SPIL2461_LOCUS7145</name>
</gene>
<dbReference type="GO" id="GO:0003917">
    <property type="term" value="F:DNA topoisomerase type I (single strand cut, ATP-independent) activity"/>
    <property type="evidence" value="ECO:0007669"/>
    <property type="project" value="UniProtKB-EC"/>
</dbReference>
<dbReference type="SMART" id="SM00436">
    <property type="entry name" value="TOP1Bc"/>
    <property type="match status" value="1"/>
</dbReference>
<dbReference type="CDD" id="cd03363">
    <property type="entry name" value="TOPRIM_TopoIA_TopoI"/>
    <property type="match status" value="1"/>
</dbReference>
<dbReference type="PROSITE" id="PS00396">
    <property type="entry name" value="TOPO_IA_1"/>
    <property type="match status" value="1"/>
</dbReference>
<evidence type="ECO:0000256" key="6">
    <source>
        <dbReference type="ARBA" id="ARBA00022771"/>
    </source>
</evidence>
<keyword evidence="10" id="KW-0238">DNA-binding</keyword>
<keyword evidence="20" id="KW-1185">Reference proteome</keyword>
<dbReference type="Gene3D" id="1.10.460.10">
    <property type="entry name" value="Topoisomerase I, domain 2"/>
    <property type="match status" value="1"/>
</dbReference>
<dbReference type="Gene3D" id="2.70.20.10">
    <property type="entry name" value="Topoisomerase I, domain 3"/>
    <property type="match status" value="1"/>
</dbReference>
<dbReference type="GO" id="GO:0006265">
    <property type="term" value="P:DNA topological change"/>
    <property type="evidence" value="ECO:0007669"/>
    <property type="project" value="InterPro"/>
</dbReference>
<dbReference type="SUPFAM" id="SSF56712">
    <property type="entry name" value="Prokaryotic type I DNA topoisomerase"/>
    <property type="match status" value="1"/>
</dbReference>
<dbReference type="InterPro" id="IPR034149">
    <property type="entry name" value="TOPRIM_TopoI"/>
</dbReference>
<keyword evidence="6" id="KW-0863">Zinc-finger</keyword>
<evidence type="ECO:0000256" key="14">
    <source>
        <dbReference type="ARBA" id="ARBA00032235"/>
    </source>
</evidence>
<feature type="domain" description="Topo IA-type catalytic" evidence="18">
    <location>
        <begin position="302"/>
        <end position="720"/>
    </location>
</feature>
<evidence type="ECO:0000256" key="2">
    <source>
        <dbReference type="ARBA" id="ARBA00009446"/>
    </source>
</evidence>
<evidence type="ECO:0000256" key="5">
    <source>
        <dbReference type="ARBA" id="ARBA00022737"/>
    </source>
</evidence>
<dbReference type="Pfam" id="PF21372">
    <property type="entry name" value="Zn_ribbon_bTOP1"/>
    <property type="match status" value="1"/>
</dbReference>
<dbReference type="InterPro" id="IPR000380">
    <property type="entry name" value="Topo_IA"/>
</dbReference>
<organism evidence="19 20">
    <name type="scientific">Symbiodinium pilosum</name>
    <name type="common">Dinoflagellate</name>
    <dbReference type="NCBI Taxonomy" id="2952"/>
    <lineage>
        <taxon>Eukaryota</taxon>
        <taxon>Sar</taxon>
        <taxon>Alveolata</taxon>
        <taxon>Dinophyceae</taxon>
        <taxon>Suessiales</taxon>
        <taxon>Symbiodiniaceae</taxon>
        <taxon>Symbiodinium</taxon>
    </lineage>
</organism>
<keyword evidence="8" id="KW-0460">Magnesium</keyword>
<dbReference type="SMART" id="SM00437">
    <property type="entry name" value="TOP1Ac"/>
    <property type="match status" value="1"/>
</dbReference>
<feature type="domain" description="Toprim" evidence="17">
    <location>
        <begin position="138"/>
        <end position="286"/>
    </location>
</feature>
<dbReference type="PROSITE" id="PS52039">
    <property type="entry name" value="TOPO_IA_2"/>
    <property type="match status" value="1"/>
</dbReference>
<comment type="similarity">
    <text evidence="2">Belongs to the type IA topoisomerase family.</text>
</comment>
<keyword evidence="9" id="KW-0799">Topoisomerase</keyword>
<evidence type="ECO:0000256" key="10">
    <source>
        <dbReference type="ARBA" id="ARBA00023125"/>
    </source>
</evidence>
<dbReference type="Gene3D" id="2.20.25.10">
    <property type="match status" value="1"/>
</dbReference>
<dbReference type="InterPro" id="IPR013498">
    <property type="entry name" value="Topo_IA_Znf"/>
</dbReference>
<feature type="compositionally biased region" description="Basic residues" evidence="16">
    <location>
        <begin position="1010"/>
        <end position="1025"/>
    </location>
</feature>
<evidence type="ECO:0000256" key="11">
    <source>
        <dbReference type="ARBA" id="ARBA00023235"/>
    </source>
</evidence>
<sequence>MSVQITTVAKLDPTAAERVSAGGKALQPKTACAGYKLPVGKKLFVKGEVMLIKLPPAPSMVVNEVLPGVALSADSDKQLWQQYNAQGIAAELIQDAFHRLPEDTLAIAIERHNVIYNDKGTRVSTGSPQKEYWSVMARSLVIVESPAKARTINRYLGKEYVVKSSVGHIRDLPTGGKAVDPKARAQEAAKTKALTPAKREAYKKKRARDQLVKRMGVNPDKNWAAEYEVLPGKEKVVDELSKLAAKADMIYLATDLDREGEAIAWHLRETIGGDPGRYRRVVFNEITRKAITAAFEAPGELDMDRVNAQQARRFLDRVVGFEISPLLWAKVARGLSAGRVQSVAVKLIVEREREIRAFVPEEYWEAFADLKSDKAAEPVRFQVARHNGENFRPGNADDTQAALDALRAADYEVSKREDRPTKSRPNAPFITSTLQQAASTRLSFSVKKTMTMAQRLYEAGYITYMRTDSTNLSADAVDACREHIQKEYGADYLPEAAKKYSSKGDAQEAHEAIRPSNVGTRTEHLEGVDPDAVRLYDLIWRQFVACQMTEARYLSTSITVSAGEYELRVRGRILQFDGFTRVLPPASRKEDDTPLPDLAQGDALDLLDVEGIQHFTKPTPRFGEASLVRELEKLGIGRPSTYAAIISTIQDRGYATLNNRRFYAEKIGELVTDRLSESFKDLMDYSFTATMEEQLDKIAEGEAKLNEVLDQFYGDFSERLDQAKDPEAGMRANDPTDTDIVCSVCGRHMQIRTGSTGVFLGCSGYALKPKERCTHTVNLIPGDEAVDVEEDEEGESKRLRNMHKCPVCGTNMLSYLVDEQRKLHICGNNPDCAGFEIEAGQFKIKGYDGPVLECDKCGAEMQLKSGRFGKYFGCMECKNTRKLLRSGEPAPPKADPIDMPELQCEKVDDHYLLRDGAAGIFLAASQFPKHRETRAPKVSELKPHANELDPKFQYLLEAPDADSAGNPAIIRFSRKTKEQYVQTEVEGKATGWKAFYVDGKWVEEQPPAPAKKKAPKKKVAKKKTA</sequence>
<dbReference type="InterPro" id="IPR013826">
    <property type="entry name" value="Topo_IA_cen_sub3"/>
</dbReference>
<dbReference type="PRINTS" id="PR00417">
    <property type="entry name" value="PRTPISMRASEI"/>
</dbReference>
<keyword evidence="11" id="KW-0413">Isomerase</keyword>
<dbReference type="InterPro" id="IPR006171">
    <property type="entry name" value="TOPRIM_dom"/>
</dbReference>
<dbReference type="InterPro" id="IPR023405">
    <property type="entry name" value="Topo_IA_core_domain"/>
</dbReference>
<dbReference type="InterPro" id="IPR023406">
    <property type="entry name" value="Topo_IA_AS"/>
</dbReference>
<dbReference type="InterPro" id="IPR003601">
    <property type="entry name" value="Topo_IA_2"/>
</dbReference>
<dbReference type="Gene3D" id="3.30.65.10">
    <property type="entry name" value="Bacterial Topoisomerase I, domain 1"/>
    <property type="match status" value="3"/>
</dbReference>
<evidence type="ECO:0000313" key="20">
    <source>
        <dbReference type="Proteomes" id="UP000649617"/>
    </source>
</evidence>
<dbReference type="PANTHER" id="PTHR42785:SF1">
    <property type="entry name" value="DNA TOPOISOMERASE"/>
    <property type="match status" value="1"/>
</dbReference>
<dbReference type="EMBL" id="CAJNIZ010011112">
    <property type="protein sequence ID" value="CAE7313055.1"/>
    <property type="molecule type" value="Genomic_DNA"/>
</dbReference>
<dbReference type="Pfam" id="PF08272">
    <property type="entry name" value="Zn_Ribbon_Topo"/>
    <property type="match status" value="2"/>
</dbReference>
<feature type="region of interest" description="Disordered" evidence="16">
    <location>
        <begin position="503"/>
        <end position="525"/>
    </location>
</feature>
<dbReference type="InterPro" id="IPR005733">
    <property type="entry name" value="TopoI_bac-type"/>
</dbReference>
<dbReference type="InterPro" id="IPR013497">
    <property type="entry name" value="Topo_IA_cen"/>
</dbReference>
<evidence type="ECO:0000256" key="7">
    <source>
        <dbReference type="ARBA" id="ARBA00022833"/>
    </source>
</evidence>